<dbReference type="PANTHER" id="PTHR23140:SF0">
    <property type="entry name" value="U2 SNRNP-ASSOCIATED SURP MOTIF-CONTAINING PROTEIN"/>
    <property type="match status" value="1"/>
</dbReference>
<dbReference type="Proteomes" id="UP000046392">
    <property type="component" value="Unplaced"/>
</dbReference>
<dbReference type="InterPro" id="IPR035979">
    <property type="entry name" value="RBD_domain_sf"/>
</dbReference>
<name>A0A0N5BUM3_STREA</name>
<dbReference type="Pfam" id="PF00076">
    <property type="entry name" value="RRM_1"/>
    <property type="match status" value="1"/>
</dbReference>
<keyword evidence="3" id="KW-1185">Reference proteome</keyword>
<organism evidence="3 4">
    <name type="scientific">Strongyloides papillosus</name>
    <name type="common">Intestinal threadworm</name>
    <dbReference type="NCBI Taxonomy" id="174720"/>
    <lineage>
        <taxon>Eukaryota</taxon>
        <taxon>Metazoa</taxon>
        <taxon>Ecdysozoa</taxon>
        <taxon>Nematoda</taxon>
        <taxon>Chromadorea</taxon>
        <taxon>Rhabditida</taxon>
        <taxon>Tylenchina</taxon>
        <taxon>Panagrolaimomorpha</taxon>
        <taxon>Strongyloidoidea</taxon>
        <taxon>Strongyloididae</taxon>
        <taxon>Strongyloides</taxon>
    </lineage>
</organism>
<dbReference type="GO" id="GO:0005634">
    <property type="term" value="C:nucleus"/>
    <property type="evidence" value="ECO:0007669"/>
    <property type="project" value="TreeGrafter"/>
</dbReference>
<evidence type="ECO:0000313" key="4">
    <source>
        <dbReference type="WBParaSite" id="SPAL_0000954400.1"/>
    </source>
</evidence>
<dbReference type="Gene3D" id="3.30.70.330">
    <property type="match status" value="1"/>
</dbReference>
<dbReference type="PANTHER" id="PTHR23140">
    <property type="entry name" value="RNA PROCESSING PROTEIN LD23810P"/>
    <property type="match status" value="1"/>
</dbReference>
<dbReference type="PROSITE" id="PS50102">
    <property type="entry name" value="RRM"/>
    <property type="match status" value="1"/>
</dbReference>
<dbReference type="WBParaSite" id="SPAL_0000954400.1">
    <property type="protein sequence ID" value="SPAL_0000954400.1"/>
    <property type="gene ID" value="SPAL_0000954400"/>
</dbReference>
<dbReference type="InterPro" id="IPR051485">
    <property type="entry name" value="SR-CTD_assoc_factor"/>
</dbReference>
<sequence>MAKTNLMVEGIRTDVTRNRLKQVFGSYGPLVNVNIMDPPLCYNLDVIPKDKVFVQFSSIKDAIRAQSGLDGIFLDGTNIKVSFTNPLEAKDIIYSPPPLEIYRHKTNKGIPFNANLLPESEDYVRRFNFKFVEPNCKSFETSKYKDELKMLVRNSVVPVWEPSNKREKELIDQFIIDCIGNRANIERFIGEVRRMVEELPEKDKLAIFFKKLFTYGTKESNYFIWRSFSIMNGDTFSEWTLNNYRIFGNGPIWVPPKPYFKSVDEMPEFLYHTAYDRILRSSTHTNDDKENLNNGNIRSKKITSRDFKRKYFGSVYRPHLKKQKKMTA</sequence>
<dbReference type="SUPFAM" id="SSF54928">
    <property type="entry name" value="RNA-binding domain, RBD"/>
    <property type="match status" value="1"/>
</dbReference>
<evidence type="ECO:0000259" key="2">
    <source>
        <dbReference type="PROSITE" id="PS50102"/>
    </source>
</evidence>
<keyword evidence="1" id="KW-0694">RNA-binding</keyword>
<dbReference type="CDD" id="cd00590">
    <property type="entry name" value="RRM_SF"/>
    <property type="match status" value="1"/>
</dbReference>
<dbReference type="InterPro" id="IPR000504">
    <property type="entry name" value="RRM_dom"/>
</dbReference>
<dbReference type="SMART" id="SM00360">
    <property type="entry name" value="RRM"/>
    <property type="match status" value="1"/>
</dbReference>
<accession>A0A0N5BUM3</accession>
<protein>
    <submittedName>
        <fullName evidence="4">RRM domain-containing protein</fullName>
    </submittedName>
</protein>
<dbReference type="GO" id="GO:0003723">
    <property type="term" value="F:RNA binding"/>
    <property type="evidence" value="ECO:0007669"/>
    <property type="project" value="UniProtKB-UniRule"/>
</dbReference>
<feature type="domain" description="RRM" evidence="2">
    <location>
        <begin position="4"/>
        <end position="86"/>
    </location>
</feature>
<reference evidence="4" key="1">
    <citation type="submission" date="2017-02" db="UniProtKB">
        <authorList>
            <consortium name="WormBaseParasite"/>
        </authorList>
    </citation>
    <scope>IDENTIFICATION</scope>
</reference>
<evidence type="ECO:0000256" key="1">
    <source>
        <dbReference type="PROSITE-ProRule" id="PRU00176"/>
    </source>
</evidence>
<dbReference type="InterPro" id="IPR012677">
    <property type="entry name" value="Nucleotide-bd_a/b_plait_sf"/>
</dbReference>
<dbReference type="STRING" id="174720.A0A0N5BUM3"/>
<dbReference type="AlphaFoldDB" id="A0A0N5BUM3"/>
<proteinExistence type="predicted"/>
<evidence type="ECO:0000313" key="3">
    <source>
        <dbReference type="Proteomes" id="UP000046392"/>
    </source>
</evidence>